<comment type="caution">
    <text evidence="2">The sequence shown here is derived from an EMBL/GenBank/DDBJ whole genome shotgun (WGS) entry which is preliminary data.</text>
</comment>
<accession>A0ABW2YME0</accession>
<evidence type="ECO:0000313" key="2">
    <source>
        <dbReference type="EMBL" id="MFD0739184.1"/>
    </source>
</evidence>
<dbReference type="Pfam" id="PF07238">
    <property type="entry name" value="PilZ"/>
    <property type="match status" value="1"/>
</dbReference>
<organism evidence="2 3">
    <name type="scientific">Lysobacter koreensis</name>
    <dbReference type="NCBI Taxonomy" id="266122"/>
    <lineage>
        <taxon>Bacteria</taxon>
        <taxon>Pseudomonadati</taxon>
        <taxon>Pseudomonadota</taxon>
        <taxon>Gammaproteobacteria</taxon>
        <taxon>Lysobacterales</taxon>
        <taxon>Lysobacteraceae</taxon>
        <taxon>Lysobacter</taxon>
    </lineage>
</organism>
<dbReference type="EMBL" id="JBHTIH010000003">
    <property type="protein sequence ID" value="MFD0739184.1"/>
    <property type="molecule type" value="Genomic_DNA"/>
</dbReference>
<name>A0ABW2YME0_9GAMM</name>
<evidence type="ECO:0000313" key="3">
    <source>
        <dbReference type="Proteomes" id="UP001597090"/>
    </source>
</evidence>
<reference evidence="3" key="1">
    <citation type="journal article" date="2019" name="Int. J. Syst. Evol. Microbiol.">
        <title>The Global Catalogue of Microorganisms (GCM) 10K type strain sequencing project: providing services to taxonomists for standard genome sequencing and annotation.</title>
        <authorList>
            <consortium name="The Broad Institute Genomics Platform"/>
            <consortium name="The Broad Institute Genome Sequencing Center for Infectious Disease"/>
            <person name="Wu L."/>
            <person name="Ma J."/>
        </authorList>
    </citation>
    <scope>NUCLEOTIDE SEQUENCE [LARGE SCALE GENOMIC DNA]</scope>
    <source>
        <strain evidence="3">CCUG 55491</strain>
    </source>
</reference>
<feature type="domain" description="PilZ" evidence="1">
    <location>
        <begin position="13"/>
        <end position="112"/>
    </location>
</feature>
<keyword evidence="3" id="KW-1185">Reference proteome</keyword>
<evidence type="ECO:0000259" key="1">
    <source>
        <dbReference type="Pfam" id="PF07238"/>
    </source>
</evidence>
<dbReference type="RefSeq" id="WP_386812192.1">
    <property type="nucleotide sequence ID" value="NZ_JBHTIH010000003.1"/>
</dbReference>
<dbReference type="Gene3D" id="2.40.10.220">
    <property type="entry name" value="predicted glycosyltransferase like domains"/>
    <property type="match status" value="1"/>
</dbReference>
<gene>
    <name evidence="2" type="ORF">ACFQZQ_07830</name>
</gene>
<proteinExistence type="predicted"/>
<dbReference type="Proteomes" id="UP001597090">
    <property type="component" value="Unassembled WGS sequence"/>
</dbReference>
<sequence length="120" mass="13555">MNASQQDEFRRVRRRKVEGTIQVVDTMTDAVVGRLGNLSETGMLLIASTLLVEDALYQFRFVLPDSPRTTLPIEVGVHLLWQEQASASGQTWTGLRFITMVDSQMQQLLQWLDGPDGTFE</sequence>
<dbReference type="InterPro" id="IPR009875">
    <property type="entry name" value="PilZ_domain"/>
</dbReference>
<protein>
    <submittedName>
        <fullName evidence="2">PilZ domain-containing protein</fullName>
    </submittedName>
</protein>